<protein>
    <submittedName>
        <fullName evidence="2">HXXEE domain-containing protein</fullName>
    </submittedName>
</protein>
<name>A0ABW8Q7M2_9NEIS</name>
<reference evidence="2 3" key="1">
    <citation type="submission" date="2024-11" db="EMBL/GenBank/DDBJ databases">
        <authorList>
            <person name="Mikucki A.G."/>
            <person name="Kahler C.M."/>
        </authorList>
    </citation>
    <scope>NUCLEOTIDE SEQUENCE [LARGE SCALE GENOMIC DNA]</scope>
    <source>
        <strain evidence="2 3">EXNM717</strain>
    </source>
</reference>
<dbReference type="Pfam" id="PF13787">
    <property type="entry name" value="HXXEE"/>
    <property type="match status" value="1"/>
</dbReference>
<evidence type="ECO:0000313" key="2">
    <source>
        <dbReference type="EMBL" id="MFK7642932.1"/>
    </source>
</evidence>
<keyword evidence="1" id="KW-0812">Transmembrane</keyword>
<dbReference type="Proteomes" id="UP001621964">
    <property type="component" value="Unassembled WGS sequence"/>
</dbReference>
<evidence type="ECO:0000313" key="3">
    <source>
        <dbReference type="Proteomes" id="UP001621964"/>
    </source>
</evidence>
<proteinExistence type="predicted"/>
<evidence type="ECO:0000256" key="1">
    <source>
        <dbReference type="SAM" id="Phobius"/>
    </source>
</evidence>
<feature type="transmembrane region" description="Helical" evidence="1">
    <location>
        <begin position="112"/>
        <end position="134"/>
    </location>
</feature>
<keyword evidence="3" id="KW-1185">Reference proteome</keyword>
<keyword evidence="1" id="KW-0472">Membrane</keyword>
<sequence length="227" mass="26260">MKKFEIIFPVLKKCWPVFLVAVGLIELIVLYLFNDSLPLHHKYQIGMAFALLLHIFEEEFFPGGFGFSFNTVKNPKDYSDCYPMNPMISMTVNFLGVLFLTISAFFPSLYFLGIGVAVFWGLEVMIHTVLAFLPRAKGLPLYSPGLLTAWLAGGFCAYRYLHTVISENLLSGYDWALGIVYLFAGIILVIRIPEDRLSDKNSPFRYENDREFYGFFYRYIKQRYQLK</sequence>
<dbReference type="EMBL" id="JBJGEB010000013">
    <property type="protein sequence ID" value="MFK7642932.1"/>
    <property type="molecule type" value="Genomic_DNA"/>
</dbReference>
<gene>
    <name evidence="2" type="ORF">ACI43T_10640</name>
</gene>
<feature type="transmembrane region" description="Helical" evidence="1">
    <location>
        <begin position="87"/>
        <end position="106"/>
    </location>
</feature>
<dbReference type="RefSeq" id="WP_314107748.1">
    <property type="nucleotide sequence ID" value="NZ_JBJGEB010000013.1"/>
</dbReference>
<feature type="transmembrane region" description="Helical" evidence="1">
    <location>
        <begin position="141"/>
        <end position="161"/>
    </location>
</feature>
<accession>A0ABW8Q7M2</accession>
<dbReference type="InterPro" id="IPR025671">
    <property type="entry name" value="HXXEE"/>
</dbReference>
<feature type="transmembrane region" description="Helical" evidence="1">
    <location>
        <begin position="14"/>
        <end position="33"/>
    </location>
</feature>
<comment type="caution">
    <text evidence="2">The sequence shown here is derived from an EMBL/GenBank/DDBJ whole genome shotgun (WGS) entry which is preliminary data.</text>
</comment>
<organism evidence="2 3">
    <name type="scientific">Neisseria oralis</name>
    <dbReference type="NCBI Taxonomy" id="1107316"/>
    <lineage>
        <taxon>Bacteria</taxon>
        <taxon>Pseudomonadati</taxon>
        <taxon>Pseudomonadota</taxon>
        <taxon>Betaproteobacteria</taxon>
        <taxon>Neisseriales</taxon>
        <taxon>Neisseriaceae</taxon>
        <taxon>Neisseria</taxon>
    </lineage>
</organism>
<keyword evidence="1" id="KW-1133">Transmembrane helix</keyword>
<feature type="transmembrane region" description="Helical" evidence="1">
    <location>
        <begin position="173"/>
        <end position="192"/>
    </location>
</feature>